<evidence type="ECO:0000256" key="2">
    <source>
        <dbReference type="ARBA" id="ARBA00005582"/>
    </source>
</evidence>
<evidence type="ECO:0000259" key="5">
    <source>
        <dbReference type="PROSITE" id="PS51462"/>
    </source>
</evidence>
<dbReference type="RefSeq" id="WP_163773122.1">
    <property type="nucleotide sequence ID" value="NZ_JAAGXA010000010.1"/>
</dbReference>
<dbReference type="SUPFAM" id="SSF55811">
    <property type="entry name" value="Nudix"/>
    <property type="match status" value="1"/>
</dbReference>
<dbReference type="InterPro" id="IPR015797">
    <property type="entry name" value="NUDIX_hydrolase-like_dom_sf"/>
</dbReference>
<dbReference type="InterPro" id="IPR020084">
    <property type="entry name" value="NUDIX_hydrolase_CS"/>
</dbReference>
<reference evidence="6 7" key="1">
    <citation type="journal article" date="2014" name="Int. J. Syst. Evol. Microbiol.">
        <title>Nocardioides zeae sp. nov., isolated from the stem of Zea mays.</title>
        <authorList>
            <person name="Glaeser S.P."/>
            <person name="McInroy J.A."/>
            <person name="Busse H.J."/>
            <person name="Kampfer P."/>
        </authorList>
    </citation>
    <scope>NUCLEOTIDE SEQUENCE [LARGE SCALE GENOMIC DNA]</scope>
    <source>
        <strain evidence="6 7">JCM 30728</strain>
    </source>
</reference>
<keyword evidence="3 4" id="KW-0378">Hydrolase</keyword>
<dbReference type="CDD" id="cd04690">
    <property type="entry name" value="NUDIX_Hydrolase"/>
    <property type="match status" value="1"/>
</dbReference>
<dbReference type="InterPro" id="IPR020476">
    <property type="entry name" value="Nudix_hydrolase"/>
</dbReference>
<sequence>MPEQPLHFVVAAVCLRDDRGRLLSVRKQGTERFMLPGGKLEPGETARDAAIREIREEVGVELADVELLGEFHGAAANEPGATLESTVFTARALGEPVASAEIAEVRWVDPEDLPVGLPLAPLLEHQVVPVLLGRTPDA</sequence>
<dbReference type="PANTHER" id="PTHR43046:SF2">
    <property type="entry name" value="8-OXO-DGTP DIPHOSPHATASE-RELATED"/>
    <property type="match status" value="1"/>
</dbReference>
<dbReference type="PROSITE" id="PS51462">
    <property type="entry name" value="NUDIX"/>
    <property type="match status" value="1"/>
</dbReference>
<comment type="cofactor">
    <cofactor evidence="1">
        <name>Mg(2+)</name>
        <dbReference type="ChEBI" id="CHEBI:18420"/>
    </cofactor>
</comment>
<dbReference type="PRINTS" id="PR00502">
    <property type="entry name" value="NUDIXFAMILY"/>
</dbReference>
<dbReference type="PANTHER" id="PTHR43046">
    <property type="entry name" value="GDP-MANNOSE MANNOSYL HYDROLASE"/>
    <property type="match status" value="1"/>
</dbReference>
<gene>
    <name evidence="6" type="ORF">G3T38_14950</name>
</gene>
<dbReference type="Pfam" id="PF00293">
    <property type="entry name" value="NUDIX"/>
    <property type="match status" value="1"/>
</dbReference>
<name>A0A6P0HPN7_9ACTN</name>
<evidence type="ECO:0000256" key="1">
    <source>
        <dbReference type="ARBA" id="ARBA00001946"/>
    </source>
</evidence>
<dbReference type="Proteomes" id="UP000468687">
    <property type="component" value="Unassembled WGS sequence"/>
</dbReference>
<dbReference type="PROSITE" id="PS00893">
    <property type="entry name" value="NUDIX_BOX"/>
    <property type="match status" value="1"/>
</dbReference>
<dbReference type="InterPro" id="IPR000086">
    <property type="entry name" value="NUDIX_hydrolase_dom"/>
</dbReference>
<evidence type="ECO:0000313" key="6">
    <source>
        <dbReference type="EMBL" id="NEN79575.1"/>
    </source>
</evidence>
<comment type="caution">
    <text evidence="6">The sequence shown here is derived from an EMBL/GenBank/DDBJ whole genome shotgun (WGS) entry which is preliminary data.</text>
</comment>
<organism evidence="6 7">
    <name type="scientific">Nocardioides zeae</name>
    <dbReference type="NCBI Taxonomy" id="1457234"/>
    <lineage>
        <taxon>Bacteria</taxon>
        <taxon>Bacillati</taxon>
        <taxon>Actinomycetota</taxon>
        <taxon>Actinomycetes</taxon>
        <taxon>Propionibacteriales</taxon>
        <taxon>Nocardioidaceae</taxon>
        <taxon>Nocardioides</taxon>
    </lineage>
</organism>
<dbReference type="EMBL" id="JAAGXA010000010">
    <property type="protein sequence ID" value="NEN79575.1"/>
    <property type="molecule type" value="Genomic_DNA"/>
</dbReference>
<evidence type="ECO:0000256" key="3">
    <source>
        <dbReference type="ARBA" id="ARBA00022801"/>
    </source>
</evidence>
<accession>A0A6P0HPN7</accession>
<protein>
    <submittedName>
        <fullName evidence="6">NUDIX domain-containing protein</fullName>
    </submittedName>
</protein>
<dbReference type="AlphaFoldDB" id="A0A6P0HPN7"/>
<keyword evidence="7" id="KW-1185">Reference proteome</keyword>
<evidence type="ECO:0000256" key="4">
    <source>
        <dbReference type="RuleBase" id="RU003476"/>
    </source>
</evidence>
<comment type="similarity">
    <text evidence="2 4">Belongs to the Nudix hydrolase family.</text>
</comment>
<feature type="domain" description="Nudix hydrolase" evidence="5">
    <location>
        <begin position="5"/>
        <end position="132"/>
    </location>
</feature>
<dbReference type="Gene3D" id="3.90.79.10">
    <property type="entry name" value="Nucleoside Triphosphate Pyrophosphohydrolase"/>
    <property type="match status" value="1"/>
</dbReference>
<proteinExistence type="inferred from homology"/>
<dbReference type="GO" id="GO:0016787">
    <property type="term" value="F:hydrolase activity"/>
    <property type="evidence" value="ECO:0007669"/>
    <property type="project" value="UniProtKB-KW"/>
</dbReference>
<evidence type="ECO:0000313" key="7">
    <source>
        <dbReference type="Proteomes" id="UP000468687"/>
    </source>
</evidence>